<dbReference type="AlphaFoldDB" id="A0A645HWE2"/>
<reference evidence="1" key="1">
    <citation type="submission" date="2019-08" db="EMBL/GenBank/DDBJ databases">
        <authorList>
            <person name="Kucharzyk K."/>
            <person name="Murdoch R.W."/>
            <person name="Higgins S."/>
            <person name="Loffler F."/>
        </authorList>
    </citation>
    <scope>NUCLEOTIDE SEQUENCE</scope>
</reference>
<comment type="caution">
    <text evidence="1">The sequence shown here is derived from an EMBL/GenBank/DDBJ whole genome shotgun (WGS) entry which is preliminary data.</text>
</comment>
<protein>
    <submittedName>
        <fullName evidence="1">Uncharacterized protein</fullName>
    </submittedName>
</protein>
<gene>
    <name evidence="1" type="ORF">SDC9_190454</name>
</gene>
<accession>A0A645HWE2</accession>
<sequence length="142" mass="15961">MSFRIPIRFSMKSFARSSDTPAELFTWSATRGRRSTPSGAATWPLTAARCASWRSPAGRVTNWPSTTVRRRRWLETSTRCFTATPTRLPTLPSVSRRWPRRKTRRDCSATGFSRRIRCGSSGCPRRTGPSAAAAPCGRCWSF</sequence>
<organism evidence="1">
    <name type="scientific">bioreactor metagenome</name>
    <dbReference type="NCBI Taxonomy" id="1076179"/>
    <lineage>
        <taxon>unclassified sequences</taxon>
        <taxon>metagenomes</taxon>
        <taxon>ecological metagenomes</taxon>
    </lineage>
</organism>
<evidence type="ECO:0000313" key="1">
    <source>
        <dbReference type="EMBL" id="MPN42896.1"/>
    </source>
</evidence>
<name>A0A645HWE2_9ZZZZ</name>
<proteinExistence type="predicted"/>
<dbReference type="EMBL" id="VSSQ01100939">
    <property type="protein sequence ID" value="MPN42896.1"/>
    <property type="molecule type" value="Genomic_DNA"/>
</dbReference>